<proteinExistence type="predicted"/>
<dbReference type="Pfam" id="PF19736">
    <property type="entry name" value="DUF6226"/>
    <property type="match status" value="1"/>
</dbReference>
<accession>A0A2A5J2E5</accession>
<protein>
    <submittedName>
        <fullName evidence="1">Uncharacterized protein</fullName>
    </submittedName>
</protein>
<dbReference type="InterPro" id="IPR045773">
    <property type="entry name" value="DUF6226"/>
</dbReference>
<evidence type="ECO:0000313" key="1">
    <source>
        <dbReference type="EMBL" id="PCK23546.1"/>
    </source>
</evidence>
<comment type="caution">
    <text evidence="1">The sequence shown here is derived from an EMBL/GenBank/DDBJ whole genome shotgun (WGS) entry which is preliminary data.</text>
</comment>
<dbReference type="Proteomes" id="UP000230886">
    <property type="component" value="Unassembled WGS sequence"/>
</dbReference>
<reference evidence="1 2" key="1">
    <citation type="submission" date="2017-07" db="EMBL/GenBank/DDBJ databases">
        <title>Draft sequence of Rhodococcus enclensis 23b-28.</title>
        <authorList>
            <person name="Besaury L."/>
            <person name="Sancelme M."/>
            <person name="Amato P."/>
            <person name="Lallement A."/>
            <person name="Delort A.-M."/>
        </authorList>
    </citation>
    <scope>NUCLEOTIDE SEQUENCE [LARGE SCALE GENOMIC DNA]</scope>
    <source>
        <strain evidence="1 2">23b-28</strain>
    </source>
</reference>
<dbReference type="AlphaFoldDB" id="A0A2A5J2E5"/>
<name>A0A2A5J2E5_RHOSG</name>
<sequence>MTDPTRPWWETYNNNVLSARENGWSEDDSRLSRELCDLLDDVAAAFAITGAQTPGWLSPYSGHVQPRKDSYERCTDPEKFLIVVARARAWTKVLVDRGWAREVPPVRWALRPLESGGADTVLEPSSDGAVPLVLTTHTPVDSAHPFNVTIAAGNPPVAMASIPDCACDGCDRGSAVLLEEFDTWVLSVVDGSLEVDVTAACYSIQTSFHGGRHGVQYLDEPTAFTAAPWPPNWTARSFASTR</sequence>
<organism evidence="1 2">
    <name type="scientific">Rhodococcus qingshengii</name>
    <dbReference type="NCBI Taxonomy" id="334542"/>
    <lineage>
        <taxon>Bacteria</taxon>
        <taxon>Bacillati</taxon>
        <taxon>Actinomycetota</taxon>
        <taxon>Actinomycetes</taxon>
        <taxon>Mycobacteriales</taxon>
        <taxon>Nocardiaceae</taxon>
        <taxon>Rhodococcus</taxon>
        <taxon>Rhodococcus erythropolis group</taxon>
    </lineage>
</organism>
<gene>
    <name evidence="1" type="ORF">CHR55_29900</name>
</gene>
<evidence type="ECO:0000313" key="2">
    <source>
        <dbReference type="Proteomes" id="UP000230886"/>
    </source>
</evidence>
<dbReference type="EMBL" id="NOVD01000049">
    <property type="protein sequence ID" value="PCK23546.1"/>
    <property type="molecule type" value="Genomic_DNA"/>
</dbReference>